<evidence type="ECO:0000313" key="9">
    <source>
        <dbReference type="Proteomes" id="UP000244093"/>
    </source>
</evidence>
<feature type="transmembrane region" description="Helical" evidence="7">
    <location>
        <begin position="144"/>
        <end position="167"/>
    </location>
</feature>
<accession>A0A2R7Y325</accession>
<sequence>MHIPDGFLDPYTIVVTYVLMVVFASIAFKKVRRLDERGVGLVTTLAAFIFVAQMIAWPIPGGTSLHMVGGALVGVLLGPWVGVVVMFIVLLVQCLVFHDGGITALGANVFNMGVVAVFSGYLTYRAFMQVLNKVGMGVGTARFVSGFIAGLVSLGLAGTVCGIELGVSGEVLSRVGYSLAVSVPVMAGWHFALGVVEGLITGSVISYLGSKNALRIVAEVRS</sequence>
<dbReference type="GO" id="GO:0005886">
    <property type="term" value="C:plasma membrane"/>
    <property type="evidence" value="ECO:0007669"/>
    <property type="project" value="UniProtKB-SubCell"/>
</dbReference>
<feature type="transmembrane region" description="Helical" evidence="7">
    <location>
        <begin position="71"/>
        <end position="92"/>
    </location>
</feature>
<protein>
    <submittedName>
        <fullName evidence="8">Metal transporter</fullName>
    </submittedName>
</protein>
<dbReference type="Proteomes" id="UP000244093">
    <property type="component" value="Unassembled WGS sequence"/>
</dbReference>
<dbReference type="Pfam" id="PF01891">
    <property type="entry name" value="CbiM"/>
    <property type="match status" value="1"/>
</dbReference>
<dbReference type="EMBL" id="NBVN01000006">
    <property type="protein sequence ID" value="PUA31819.1"/>
    <property type="molecule type" value="Genomic_DNA"/>
</dbReference>
<keyword evidence="3" id="KW-1003">Cell membrane</keyword>
<evidence type="ECO:0000256" key="7">
    <source>
        <dbReference type="SAM" id="Phobius"/>
    </source>
</evidence>
<evidence type="ECO:0000256" key="4">
    <source>
        <dbReference type="ARBA" id="ARBA00022692"/>
    </source>
</evidence>
<dbReference type="InterPro" id="IPR002751">
    <property type="entry name" value="CbiM/NikMN"/>
</dbReference>
<proteinExistence type="predicted"/>
<keyword evidence="2" id="KW-0813">Transport</keyword>
<gene>
    <name evidence="8" type="ORF">B7O98_08450</name>
</gene>
<comment type="caution">
    <text evidence="8">The sequence shown here is derived from an EMBL/GenBank/DDBJ whole genome shotgun (WGS) entry which is preliminary data.</text>
</comment>
<reference evidence="8 9" key="1">
    <citation type="journal article" date="2018" name="Syst. Appl. Microbiol.">
        <title>A new symbiotic nanoarchaeote (Candidatus Nanoclepta minutus) and its host (Zestosphaera tikiterensis gen. nov., sp. nov.) from a New Zealand hot spring.</title>
        <authorList>
            <person name="St John E."/>
            <person name="Liu Y."/>
            <person name="Podar M."/>
            <person name="Stott M.B."/>
            <person name="Meneghin J."/>
            <person name="Chen Z."/>
            <person name="Lagutin K."/>
            <person name="Mitchell K."/>
            <person name="Reysenbach A.L."/>
        </authorList>
    </citation>
    <scope>NUCLEOTIDE SEQUENCE [LARGE SCALE GENOMIC DNA]</scope>
    <source>
        <strain evidence="8">NZ3</strain>
    </source>
</reference>
<comment type="subcellular location">
    <subcellularLocation>
        <location evidence="1">Cell membrane</location>
        <topology evidence="1">Multi-pass membrane protein</topology>
    </subcellularLocation>
</comment>
<evidence type="ECO:0000256" key="5">
    <source>
        <dbReference type="ARBA" id="ARBA00022989"/>
    </source>
</evidence>
<name>A0A2R7Y325_9CREN</name>
<feature type="transmembrane region" description="Helical" evidence="7">
    <location>
        <begin position="12"/>
        <end position="28"/>
    </location>
</feature>
<dbReference type="Gene3D" id="1.10.1760.20">
    <property type="match status" value="1"/>
</dbReference>
<keyword evidence="4 7" id="KW-0812">Transmembrane</keyword>
<dbReference type="PANTHER" id="PTHR34229">
    <property type="entry name" value="METAL TRANSPORT PROTEIN HI_1621-RELATED"/>
    <property type="match status" value="1"/>
</dbReference>
<organism evidence="8 9">
    <name type="scientific">Zestosphaera tikiterensis</name>
    <dbReference type="NCBI Taxonomy" id="1973259"/>
    <lineage>
        <taxon>Archaea</taxon>
        <taxon>Thermoproteota</taxon>
        <taxon>Thermoprotei</taxon>
        <taxon>Desulfurococcales</taxon>
        <taxon>Desulfurococcaceae</taxon>
        <taxon>Zestosphaera</taxon>
    </lineage>
</organism>
<keyword evidence="6 7" id="KW-0472">Membrane</keyword>
<evidence type="ECO:0000256" key="6">
    <source>
        <dbReference type="ARBA" id="ARBA00023136"/>
    </source>
</evidence>
<evidence type="ECO:0000256" key="2">
    <source>
        <dbReference type="ARBA" id="ARBA00022448"/>
    </source>
</evidence>
<dbReference type="GO" id="GO:0000041">
    <property type="term" value="P:transition metal ion transport"/>
    <property type="evidence" value="ECO:0007669"/>
    <property type="project" value="InterPro"/>
</dbReference>
<evidence type="ECO:0000256" key="3">
    <source>
        <dbReference type="ARBA" id="ARBA00022475"/>
    </source>
</evidence>
<evidence type="ECO:0000313" key="8">
    <source>
        <dbReference type="EMBL" id="PUA31819.1"/>
    </source>
</evidence>
<dbReference type="PANTHER" id="PTHR34229:SF1">
    <property type="entry name" value="METAL TRANSPORT PROTEIN HI_1621-RELATED"/>
    <property type="match status" value="1"/>
</dbReference>
<evidence type="ECO:0000256" key="1">
    <source>
        <dbReference type="ARBA" id="ARBA00004651"/>
    </source>
</evidence>
<keyword evidence="5 7" id="KW-1133">Transmembrane helix</keyword>
<feature type="transmembrane region" description="Helical" evidence="7">
    <location>
        <begin position="40"/>
        <end position="59"/>
    </location>
</feature>
<feature type="transmembrane region" description="Helical" evidence="7">
    <location>
        <begin position="179"/>
        <end position="205"/>
    </location>
</feature>
<dbReference type="AlphaFoldDB" id="A0A2R7Y325"/>
<feature type="transmembrane region" description="Helical" evidence="7">
    <location>
        <begin position="104"/>
        <end position="124"/>
    </location>
</feature>